<keyword evidence="3 8" id="KW-0441">Lipid A biosynthesis</keyword>
<dbReference type="AlphaFoldDB" id="A0A378JZT3"/>
<sequence length="276" mass="29829">MLVSPLDHAYVPSSIISSPKGIHPTAVIAPGAKIGSDVTIGPYSIIGEHVRIGQGTTIASHVTIEGWTHIGERNYIGIGSILGGTPQDLKFKGEISKLFIGNDNVIREYVTINRGTAGGGGETLIGNSNVIMTYVHVAHDVSIGNNNIFTNSVGIAGHVVIEDRVTVGACSVLHQFIKLGRMSMIGALSLITKDVTPFALVTGNPAKRYGINIERLRRNGYEPEARIAIQRAYKILFHQGLTMKAAIEQLKSEFPENMDIQDIIKFLNSSTRGIYR</sequence>
<evidence type="ECO:0000313" key="12">
    <source>
        <dbReference type="Proteomes" id="UP000054985"/>
    </source>
</evidence>
<dbReference type="InterPro" id="IPR037157">
    <property type="entry name" value="Acetyltransf_C_sf"/>
</dbReference>
<keyword evidence="4 8" id="KW-0808">Transferase</keyword>
<evidence type="ECO:0000313" key="11">
    <source>
        <dbReference type="EMBL" id="STX64143.1"/>
    </source>
</evidence>
<name>A0A378JZT3_9GAMM</name>
<evidence type="ECO:0000256" key="1">
    <source>
        <dbReference type="ARBA" id="ARBA00022490"/>
    </source>
</evidence>
<comment type="pathway">
    <text evidence="8">Glycolipid biosynthesis; lipid IV(A) biosynthesis; lipid IV(A) from (3R)-3-hydroxytetradecanoyl-[acyl-carrier-protein] and UDP-N-acetyl-alpha-D-glucosamine: step 1/6.</text>
</comment>
<evidence type="ECO:0000313" key="10">
    <source>
        <dbReference type="EMBL" id="KTD34425.1"/>
    </source>
</evidence>
<reference evidence="10 12" key="1">
    <citation type="submission" date="2015-11" db="EMBL/GenBank/DDBJ databases">
        <title>Genomic analysis of 38 Legionella species identifies large and diverse effector repertoires.</title>
        <authorList>
            <person name="Burstein D."/>
            <person name="Amaro F."/>
            <person name="Zusman T."/>
            <person name="Lifshitz Z."/>
            <person name="Cohen O."/>
            <person name="Gilbert J.A."/>
            <person name="Pupko T."/>
            <person name="Shuman H.A."/>
            <person name="Segal G."/>
        </authorList>
    </citation>
    <scope>NUCLEOTIDE SEQUENCE [LARGE SCALE GENOMIC DNA]</scope>
    <source>
        <strain evidence="10 12">ATCC 43877</strain>
    </source>
</reference>
<evidence type="ECO:0000256" key="7">
    <source>
        <dbReference type="ARBA" id="ARBA00023315"/>
    </source>
</evidence>
<dbReference type="OrthoDB" id="9807278at2"/>
<dbReference type="PROSITE" id="PS00101">
    <property type="entry name" value="HEXAPEP_TRANSFERASES"/>
    <property type="match status" value="1"/>
</dbReference>
<dbReference type="EMBL" id="UGOG01000001">
    <property type="protein sequence ID" value="STX64143.1"/>
    <property type="molecule type" value="Genomic_DNA"/>
</dbReference>
<keyword evidence="1 8" id="KW-0963">Cytoplasm</keyword>
<dbReference type="EMBL" id="LNYN01000020">
    <property type="protein sequence ID" value="KTD34425.1"/>
    <property type="molecule type" value="Genomic_DNA"/>
</dbReference>
<dbReference type="CDD" id="cd03351">
    <property type="entry name" value="LbH_UDP-GlcNAc_AT"/>
    <property type="match status" value="1"/>
</dbReference>
<evidence type="ECO:0000256" key="4">
    <source>
        <dbReference type="ARBA" id="ARBA00022679"/>
    </source>
</evidence>
<keyword evidence="7 8" id="KW-0012">Acyltransferase</keyword>
<keyword evidence="2 8" id="KW-0444">Lipid biosynthesis</keyword>
<dbReference type="NCBIfam" id="TIGR01852">
    <property type="entry name" value="lipid_A_lpxA"/>
    <property type="match status" value="1"/>
</dbReference>
<dbReference type="EC" id="2.3.1.129" evidence="8"/>
<proteinExistence type="inferred from homology"/>
<comment type="subcellular location">
    <subcellularLocation>
        <location evidence="8">Cytoplasm</location>
    </subcellularLocation>
</comment>
<dbReference type="STRING" id="39962.Lmor_1822"/>
<dbReference type="Pfam" id="PF00132">
    <property type="entry name" value="Hexapep"/>
    <property type="match status" value="1"/>
</dbReference>
<dbReference type="GO" id="GO:0008780">
    <property type="term" value="F:acyl-[acyl-carrier-protein]-UDP-N-acetylglucosamine O-acyltransferase activity"/>
    <property type="evidence" value="ECO:0007669"/>
    <property type="project" value="UniProtKB-UniRule"/>
</dbReference>
<evidence type="ECO:0000313" key="13">
    <source>
        <dbReference type="Proteomes" id="UP000254040"/>
    </source>
</evidence>
<dbReference type="GO" id="GO:0005737">
    <property type="term" value="C:cytoplasm"/>
    <property type="evidence" value="ECO:0007669"/>
    <property type="project" value="UniProtKB-SubCell"/>
</dbReference>
<keyword evidence="12" id="KW-1185">Reference proteome</keyword>
<dbReference type="Proteomes" id="UP000254040">
    <property type="component" value="Unassembled WGS sequence"/>
</dbReference>
<dbReference type="RefSeq" id="WP_028382870.1">
    <property type="nucleotide sequence ID" value="NZ_CAAAJG010000013.1"/>
</dbReference>
<dbReference type="GO" id="GO:0016020">
    <property type="term" value="C:membrane"/>
    <property type="evidence" value="ECO:0007669"/>
    <property type="project" value="GOC"/>
</dbReference>
<keyword evidence="6 8" id="KW-0443">Lipid metabolism</keyword>
<dbReference type="Proteomes" id="UP000054985">
    <property type="component" value="Unassembled WGS sequence"/>
</dbReference>
<dbReference type="Gene3D" id="2.160.10.10">
    <property type="entry name" value="Hexapeptide repeat proteins"/>
    <property type="match status" value="1"/>
</dbReference>
<evidence type="ECO:0000256" key="2">
    <source>
        <dbReference type="ARBA" id="ARBA00022516"/>
    </source>
</evidence>
<evidence type="ECO:0000256" key="6">
    <source>
        <dbReference type="ARBA" id="ARBA00023098"/>
    </source>
</evidence>
<dbReference type="PANTHER" id="PTHR43480:SF1">
    <property type="entry name" value="ACYL-[ACYL-CARRIER-PROTEIN]--UDP-N-ACETYLGLUCOSAMINE O-ACYLTRANSFERASE, MITOCHONDRIAL-RELATED"/>
    <property type="match status" value="1"/>
</dbReference>
<evidence type="ECO:0000256" key="5">
    <source>
        <dbReference type="ARBA" id="ARBA00022737"/>
    </source>
</evidence>
<dbReference type="InterPro" id="IPR018357">
    <property type="entry name" value="Hexapep_transf_CS"/>
</dbReference>
<dbReference type="InterPro" id="IPR011004">
    <property type="entry name" value="Trimer_LpxA-like_sf"/>
</dbReference>
<dbReference type="SUPFAM" id="SSF51161">
    <property type="entry name" value="Trimeric LpxA-like enzymes"/>
    <property type="match status" value="1"/>
</dbReference>
<reference evidence="11 13" key="2">
    <citation type="submission" date="2018-06" db="EMBL/GenBank/DDBJ databases">
        <authorList>
            <consortium name="Pathogen Informatics"/>
            <person name="Doyle S."/>
        </authorList>
    </citation>
    <scope>NUCLEOTIDE SEQUENCE [LARGE SCALE GENOMIC DNA]</scope>
    <source>
        <strain evidence="11 13">NCTC12239</strain>
    </source>
</reference>
<feature type="domain" description="UDP N-acetylglucosamine O-acyltransferase C-terminal" evidence="9">
    <location>
        <begin position="194"/>
        <end position="274"/>
    </location>
</feature>
<dbReference type="InterPro" id="IPR029098">
    <property type="entry name" value="Acetyltransf_C"/>
</dbReference>
<dbReference type="PANTHER" id="PTHR43480">
    <property type="entry name" value="ACYL-[ACYL-CARRIER-PROTEIN]--UDP-N-ACETYLGLUCOSAMINE O-ACYLTRANSFERASE"/>
    <property type="match status" value="1"/>
</dbReference>
<comment type="catalytic activity">
    <reaction evidence="8">
        <text>a (3R)-hydroxyacyl-[ACP] + UDP-N-acetyl-alpha-D-glucosamine = a UDP-3-O-[(3R)-3-hydroxyacyl]-N-acetyl-alpha-D-glucosamine + holo-[ACP]</text>
        <dbReference type="Rhea" id="RHEA:67812"/>
        <dbReference type="Rhea" id="RHEA-COMP:9685"/>
        <dbReference type="Rhea" id="RHEA-COMP:9945"/>
        <dbReference type="ChEBI" id="CHEBI:57705"/>
        <dbReference type="ChEBI" id="CHEBI:64479"/>
        <dbReference type="ChEBI" id="CHEBI:78827"/>
        <dbReference type="ChEBI" id="CHEBI:173225"/>
        <dbReference type="EC" id="2.3.1.129"/>
    </reaction>
</comment>
<keyword evidence="5 8" id="KW-0677">Repeat</keyword>
<protein>
    <recommendedName>
        <fullName evidence="8">Acyl-[acyl-carrier-protein]--UDP-N-acetylglucosamine O-acyltransferase</fullName>
        <shortName evidence="8">UDP-N-acetylglucosamine acyltransferase</shortName>
        <ecNumber evidence="8">2.3.1.129</ecNumber>
    </recommendedName>
</protein>
<dbReference type="InterPro" id="IPR001451">
    <property type="entry name" value="Hexapep"/>
</dbReference>
<evidence type="ECO:0000256" key="8">
    <source>
        <dbReference type="HAMAP-Rule" id="MF_00387"/>
    </source>
</evidence>
<comment type="subunit">
    <text evidence="8">Homotrimer.</text>
</comment>
<dbReference type="GO" id="GO:0009245">
    <property type="term" value="P:lipid A biosynthetic process"/>
    <property type="evidence" value="ECO:0007669"/>
    <property type="project" value="UniProtKB-UniRule"/>
</dbReference>
<dbReference type="UniPathway" id="UPA00359">
    <property type="reaction ID" value="UER00477"/>
</dbReference>
<organism evidence="11 13">
    <name type="scientific">Legionella moravica</name>
    <dbReference type="NCBI Taxonomy" id="39962"/>
    <lineage>
        <taxon>Bacteria</taxon>
        <taxon>Pseudomonadati</taxon>
        <taxon>Pseudomonadota</taxon>
        <taxon>Gammaproteobacteria</taxon>
        <taxon>Legionellales</taxon>
        <taxon>Legionellaceae</taxon>
        <taxon>Legionella</taxon>
    </lineage>
</organism>
<dbReference type="InterPro" id="IPR010137">
    <property type="entry name" value="Lipid_A_LpxA"/>
</dbReference>
<evidence type="ECO:0000256" key="3">
    <source>
        <dbReference type="ARBA" id="ARBA00022556"/>
    </source>
</evidence>
<accession>A0A378JZT3</accession>
<gene>
    <name evidence="11" type="primary">lpxA_2</name>
    <name evidence="8" type="synonym">lpxA</name>
    <name evidence="10" type="ORF">Lmor_1822</name>
    <name evidence="11" type="ORF">NCTC12239_03104</name>
</gene>
<dbReference type="PIRSF" id="PIRSF000456">
    <property type="entry name" value="UDP-GlcNAc_acltr"/>
    <property type="match status" value="1"/>
</dbReference>
<dbReference type="Pfam" id="PF13720">
    <property type="entry name" value="Acetyltransf_11"/>
    <property type="match status" value="1"/>
</dbReference>
<dbReference type="HAMAP" id="MF_00387">
    <property type="entry name" value="LpxA"/>
    <property type="match status" value="1"/>
</dbReference>
<dbReference type="NCBIfam" id="NF003657">
    <property type="entry name" value="PRK05289.1"/>
    <property type="match status" value="1"/>
</dbReference>
<comment type="function">
    <text evidence="8">Involved in the biosynthesis of lipid A, a phosphorylated glycolipid that anchors the lipopolysaccharide to the outer membrane of the cell.</text>
</comment>
<evidence type="ECO:0000259" key="9">
    <source>
        <dbReference type="Pfam" id="PF13720"/>
    </source>
</evidence>
<comment type="similarity">
    <text evidence="8">Belongs to the transferase hexapeptide repeat family. LpxA subfamily.</text>
</comment>
<dbReference type="Gene3D" id="1.20.1180.10">
    <property type="entry name" value="Udp N-acetylglucosamine O-acyltransferase, C-terminal domain"/>
    <property type="match status" value="1"/>
</dbReference>